<comment type="similarity">
    <text evidence="5">Belongs to the WD repeat MORG1 family.</text>
</comment>
<dbReference type="PRINTS" id="PR00320">
    <property type="entry name" value="GPROTEINBRPT"/>
</dbReference>
<dbReference type="Pfam" id="PF00400">
    <property type="entry name" value="WD40"/>
    <property type="match status" value="5"/>
</dbReference>
<dbReference type="GeneID" id="95983149"/>
<keyword evidence="3 6" id="KW-0853">WD repeat</keyword>
<dbReference type="PROSITE" id="PS50294">
    <property type="entry name" value="WD_REPEATS_REGION"/>
    <property type="match status" value="4"/>
</dbReference>
<feature type="repeat" description="WD" evidence="6">
    <location>
        <begin position="23"/>
        <end position="64"/>
    </location>
</feature>
<sequence length="311" mass="32525">MAMAPSRGGAADTAAVPSRLVQTLEHQGAVNVVKYNHGAKYLLSGSSDRTIKLWNPGSGKGIKEYRGHAHEVLALDIAHDNAKFASCGGDKAVFVWDVASGAVLRRLQGHFGKLHAVAFSNDAGLLASGGFDAKIMLWDMRAALRDPLQVIRGAESSITTLDIPPDSVEIIAGSNDGHVRAYDVRMGRVTEDLVGAPVSGLTPSPATPRETMLVASLDGKLRLFDRANGSVLQTFAGHKAATTRSKPAFARGEGAVLAGDDDGRLWTWAVLDGAGSSRAAHSRAVTSVLANPGGSEVVTASLDGTIKVWAK</sequence>
<protein>
    <recommendedName>
        <fullName evidence="9">Anaphase-promoting complex subunit 4 WD40 domain-containing protein</fullName>
    </recommendedName>
</protein>
<evidence type="ECO:0000256" key="1">
    <source>
        <dbReference type="ARBA" id="ARBA00004496"/>
    </source>
</evidence>
<dbReference type="SMART" id="SM00320">
    <property type="entry name" value="WD40"/>
    <property type="match status" value="7"/>
</dbReference>
<dbReference type="InterPro" id="IPR020472">
    <property type="entry name" value="WD40_PAC1"/>
</dbReference>
<evidence type="ECO:0000256" key="4">
    <source>
        <dbReference type="ARBA" id="ARBA00022737"/>
    </source>
</evidence>
<dbReference type="PROSITE" id="PS50082">
    <property type="entry name" value="WD_REPEATS_2"/>
    <property type="match status" value="5"/>
</dbReference>
<dbReference type="InterPro" id="IPR015943">
    <property type="entry name" value="WD40/YVTN_repeat-like_dom_sf"/>
</dbReference>
<accession>A0ABR3Q8Z3</accession>
<dbReference type="PROSITE" id="PS00678">
    <property type="entry name" value="WD_REPEATS_1"/>
    <property type="match status" value="1"/>
</dbReference>
<dbReference type="RefSeq" id="XP_069211100.1">
    <property type="nucleotide sequence ID" value="XM_069350714.1"/>
</dbReference>
<dbReference type="InterPro" id="IPR001680">
    <property type="entry name" value="WD40_rpt"/>
</dbReference>
<dbReference type="PANTHER" id="PTHR22842:SF3">
    <property type="entry name" value="WD REPEAT DOMAIN-CONTAINING PROTEIN 83"/>
    <property type="match status" value="1"/>
</dbReference>
<dbReference type="Gene3D" id="2.130.10.10">
    <property type="entry name" value="YVTN repeat-like/Quinoprotein amine dehydrogenase"/>
    <property type="match status" value="3"/>
</dbReference>
<evidence type="ECO:0008006" key="9">
    <source>
        <dbReference type="Google" id="ProtNLM"/>
    </source>
</evidence>
<keyword evidence="4" id="KW-0677">Repeat</keyword>
<name>A0ABR3Q8Z3_9TREE</name>
<dbReference type="InterPro" id="IPR051980">
    <property type="entry name" value="WD_repeat_MORG1"/>
</dbReference>
<evidence type="ECO:0000313" key="8">
    <source>
        <dbReference type="Proteomes" id="UP001565368"/>
    </source>
</evidence>
<reference evidence="7 8" key="1">
    <citation type="submission" date="2023-08" db="EMBL/GenBank/DDBJ databases">
        <title>Annotated Genome Sequence of Vanrija albida AlHP1.</title>
        <authorList>
            <person name="Herzog R."/>
        </authorList>
    </citation>
    <scope>NUCLEOTIDE SEQUENCE [LARGE SCALE GENOMIC DNA]</scope>
    <source>
        <strain evidence="7 8">AlHP1</strain>
    </source>
</reference>
<feature type="repeat" description="WD" evidence="6">
    <location>
        <begin position="278"/>
        <end position="311"/>
    </location>
</feature>
<evidence type="ECO:0000256" key="5">
    <source>
        <dbReference type="ARBA" id="ARBA00038145"/>
    </source>
</evidence>
<keyword evidence="2" id="KW-0963">Cytoplasm</keyword>
<dbReference type="CDD" id="cd00200">
    <property type="entry name" value="WD40"/>
    <property type="match status" value="1"/>
</dbReference>
<dbReference type="EMBL" id="JBBXJM010000002">
    <property type="protein sequence ID" value="KAL1411156.1"/>
    <property type="molecule type" value="Genomic_DNA"/>
</dbReference>
<dbReference type="InterPro" id="IPR019775">
    <property type="entry name" value="WD40_repeat_CS"/>
</dbReference>
<evidence type="ECO:0000256" key="3">
    <source>
        <dbReference type="ARBA" id="ARBA00022574"/>
    </source>
</evidence>
<comment type="caution">
    <text evidence="7">The sequence shown here is derived from an EMBL/GenBank/DDBJ whole genome shotgun (WGS) entry which is preliminary data.</text>
</comment>
<comment type="subcellular location">
    <subcellularLocation>
        <location evidence="1">Cytoplasm</location>
    </subcellularLocation>
</comment>
<keyword evidence="8" id="KW-1185">Reference proteome</keyword>
<evidence type="ECO:0000256" key="6">
    <source>
        <dbReference type="PROSITE-ProRule" id="PRU00221"/>
    </source>
</evidence>
<organism evidence="7 8">
    <name type="scientific">Vanrija albida</name>
    <dbReference type="NCBI Taxonomy" id="181172"/>
    <lineage>
        <taxon>Eukaryota</taxon>
        <taxon>Fungi</taxon>
        <taxon>Dikarya</taxon>
        <taxon>Basidiomycota</taxon>
        <taxon>Agaricomycotina</taxon>
        <taxon>Tremellomycetes</taxon>
        <taxon>Trichosporonales</taxon>
        <taxon>Trichosporonaceae</taxon>
        <taxon>Vanrija</taxon>
    </lineage>
</organism>
<dbReference type="PANTHER" id="PTHR22842">
    <property type="entry name" value="WD40 REPEAT PROTEIN"/>
    <property type="match status" value="1"/>
</dbReference>
<evidence type="ECO:0000313" key="7">
    <source>
        <dbReference type="EMBL" id="KAL1411156.1"/>
    </source>
</evidence>
<evidence type="ECO:0000256" key="2">
    <source>
        <dbReference type="ARBA" id="ARBA00022490"/>
    </source>
</evidence>
<dbReference type="SUPFAM" id="SSF50978">
    <property type="entry name" value="WD40 repeat-like"/>
    <property type="match status" value="1"/>
</dbReference>
<feature type="repeat" description="WD" evidence="6">
    <location>
        <begin position="107"/>
        <end position="141"/>
    </location>
</feature>
<proteinExistence type="inferred from homology"/>
<dbReference type="Proteomes" id="UP001565368">
    <property type="component" value="Unassembled WGS sequence"/>
</dbReference>
<dbReference type="InterPro" id="IPR036322">
    <property type="entry name" value="WD40_repeat_dom_sf"/>
</dbReference>
<feature type="repeat" description="WD" evidence="6">
    <location>
        <begin position="151"/>
        <end position="192"/>
    </location>
</feature>
<feature type="repeat" description="WD" evidence="6">
    <location>
        <begin position="65"/>
        <end position="106"/>
    </location>
</feature>
<gene>
    <name evidence="7" type="ORF">Q8F55_002106</name>
</gene>